<dbReference type="InterPro" id="IPR013087">
    <property type="entry name" value="Znf_C2H2_type"/>
</dbReference>
<dbReference type="AlphaFoldDB" id="A0A165KRC3"/>
<keyword evidence="1" id="KW-0862">Zinc</keyword>
<organism evidence="3 4">
    <name type="scientific">Exidia glandulosa HHB12029</name>
    <dbReference type="NCBI Taxonomy" id="1314781"/>
    <lineage>
        <taxon>Eukaryota</taxon>
        <taxon>Fungi</taxon>
        <taxon>Dikarya</taxon>
        <taxon>Basidiomycota</taxon>
        <taxon>Agaricomycotina</taxon>
        <taxon>Agaricomycetes</taxon>
        <taxon>Auriculariales</taxon>
        <taxon>Exidiaceae</taxon>
        <taxon>Exidia</taxon>
    </lineage>
</organism>
<accession>A0A165KRC3</accession>
<dbReference type="GO" id="GO:0008270">
    <property type="term" value="F:zinc ion binding"/>
    <property type="evidence" value="ECO:0007669"/>
    <property type="project" value="UniProtKB-KW"/>
</dbReference>
<dbReference type="STRING" id="1314781.A0A165KRC3"/>
<gene>
    <name evidence="3" type="ORF">EXIGLDRAFT_408613</name>
</gene>
<evidence type="ECO:0000313" key="4">
    <source>
        <dbReference type="Proteomes" id="UP000077266"/>
    </source>
</evidence>
<dbReference type="InterPro" id="IPR036236">
    <property type="entry name" value="Znf_C2H2_sf"/>
</dbReference>
<dbReference type="OrthoDB" id="4748970at2759"/>
<evidence type="ECO:0000259" key="2">
    <source>
        <dbReference type="PROSITE" id="PS50157"/>
    </source>
</evidence>
<dbReference type="InParanoid" id="A0A165KRC3"/>
<dbReference type="SUPFAM" id="SSF57667">
    <property type="entry name" value="beta-beta-alpha zinc fingers"/>
    <property type="match status" value="1"/>
</dbReference>
<dbReference type="Gene3D" id="3.30.160.60">
    <property type="entry name" value="Classic Zinc Finger"/>
    <property type="match status" value="1"/>
</dbReference>
<dbReference type="SMART" id="SM00355">
    <property type="entry name" value="ZnF_C2H2"/>
    <property type="match status" value="3"/>
</dbReference>
<reference evidence="3 4" key="1">
    <citation type="journal article" date="2016" name="Mol. Biol. Evol.">
        <title>Comparative Genomics of Early-Diverging Mushroom-Forming Fungi Provides Insights into the Origins of Lignocellulose Decay Capabilities.</title>
        <authorList>
            <person name="Nagy L.G."/>
            <person name="Riley R."/>
            <person name="Tritt A."/>
            <person name="Adam C."/>
            <person name="Daum C."/>
            <person name="Floudas D."/>
            <person name="Sun H."/>
            <person name="Yadav J.S."/>
            <person name="Pangilinan J."/>
            <person name="Larsson K.H."/>
            <person name="Matsuura K."/>
            <person name="Barry K."/>
            <person name="Labutti K."/>
            <person name="Kuo R."/>
            <person name="Ohm R.A."/>
            <person name="Bhattacharya S.S."/>
            <person name="Shirouzu T."/>
            <person name="Yoshinaga Y."/>
            <person name="Martin F.M."/>
            <person name="Grigoriev I.V."/>
            <person name="Hibbett D.S."/>
        </authorList>
    </citation>
    <scope>NUCLEOTIDE SEQUENCE [LARGE SCALE GENOMIC DNA]</scope>
    <source>
        <strain evidence="3 4">HHB12029</strain>
    </source>
</reference>
<sequence length="135" mass="15514">MHMAESVVQPCKWELCTTKCSSDQALYEHLLKDHSAPWRKPGVEKLACGWADCKTEPHRRWLTQHLISHTEYRPFVCGVSTSCSKGFKTRVTLIQHIKYQHHLSSIRGQLYFSHATQETQGTAAAGVFRCREWQG</sequence>
<proteinExistence type="predicted"/>
<dbReference type="EMBL" id="KV425939">
    <property type="protein sequence ID" value="KZV96740.1"/>
    <property type="molecule type" value="Genomic_DNA"/>
</dbReference>
<feature type="domain" description="C2H2-type" evidence="2">
    <location>
        <begin position="75"/>
        <end position="101"/>
    </location>
</feature>
<keyword evidence="4" id="KW-1185">Reference proteome</keyword>
<evidence type="ECO:0000256" key="1">
    <source>
        <dbReference type="PROSITE-ProRule" id="PRU00042"/>
    </source>
</evidence>
<dbReference type="PROSITE" id="PS50157">
    <property type="entry name" value="ZINC_FINGER_C2H2_2"/>
    <property type="match status" value="1"/>
</dbReference>
<dbReference type="Proteomes" id="UP000077266">
    <property type="component" value="Unassembled WGS sequence"/>
</dbReference>
<keyword evidence="1" id="KW-0479">Metal-binding</keyword>
<name>A0A165KRC3_EXIGL</name>
<evidence type="ECO:0000313" key="3">
    <source>
        <dbReference type="EMBL" id="KZV96740.1"/>
    </source>
</evidence>
<protein>
    <recommendedName>
        <fullName evidence="2">C2H2-type domain-containing protein</fullName>
    </recommendedName>
</protein>
<keyword evidence="1" id="KW-0863">Zinc-finger</keyword>